<gene>
    <name evidence="1" type="ORF">GCM10023184_33010</name>
</gene>
<name>A0ABP8HC18_9BACT</name>
<evidence type="ECO:0000313" key="1">
    <source>
        <dbReference type="EMBL" id="GAA4337272.1"/>
    </source>
</evidence>
<keyword evidence="2" id="KW-1185">Reference proteome</keyword>
<reference evidence="2" key="1">
    <citation type="journal article" date="2019" name="Int. J. Syst. Evol. Microbiol.">
        <title>The Global Catalogue of Microorganisms (GCM) 10K type strain sequencing project: providing services to taxonomists for standard genome sequencing and annotation.</title>
        <authorList>
            <consortium name="The Broad Institute Genomics Platform"/>
            <consortium name="The Broad Institute Genome Sequencing Center for Infectious Disease"/>
            <person name="Wu L."/>
            <person name="Ma J."/>
        </authorList>
    </citation>
    <scope>NUCLEOTIDE SEQUENCE [LARGE SCALE GENOMIC DNA]</scope>
    <source>
        <strain evidence="2">JCM 17919</strain>
    </source>
</reference>
<evidence type="ECO:0000313" key="2">
    <source>
        <dbReference type="Proteomes" id="UP001501725"/>
    </source>
</evidence>
<comment type="caution">
    <text evidence="1">The sequence shown here is derived from an EMBL/GenBank/DDBJ whole genome shotgun (WGS) entry which is preliminary data.</text>
</comment>
<dbReference type="EMBL" id="BAABGY010000009">
    <property type="protein sequence ID" value="GAA4337272.1"/>
    <property type="molecule type" value="Genomic_DNA"/>
</dbReference>
<organism evidence="1 2">
    <name type="scientific">Flaviaesturariibacter amylovorans</name>
    <dbReference type="NCBI Taxonomy" id="1084520"/>
    <lineage>
        <taxon>Bacteria</taxon>
        <taxon>Pseudomonadati</taxon>
        <taxon>Bacteroidota</taxon>
        <taxon>Chitinophagia</taxon>
        <taxon>Chitinophagales</taxon>
        <taxon>Chitinophagaceae</taxon>
        <taxon>Flaviaestuariibacter</taxon>
    </lineage>
</organism>
<sequence length="102" mass="11662">MLRQYLLKKDPDAFAKIQRTAINPQLPVPDLQKAPIVRPLGVLSFRRILKVLQRGAFKIDTQRPSGVIERFEVDPVIMFPSSIAVEEVPMLQARQRIGSFHK</sequence>
<accession>A0ABP8HC18</accession>
<protein>
    <submittedName>
        <fullName evidence="1">Uncharacterized protein</fullName>
    </submittedName>
</protein>
<dbReference type="Proteomes" id="UP001501725">
    <property type="component" value="Unassembled WGS sequence"/>
</dbReference>
<proteinExistence type="predicted"/>